<dbReference type="EMBL" id="CP062310">
    <property type="protein sequence ID" value="QOJ79157.1"/>
    <property type="molecule type" value="Genomic_DNA"/>
</dbReference>
<gene>
    <name evidence="1" type="ORF">IG193_01465</name>
</gene>
<organism evidence="1 2">
    <name type="scientific">Infirmifilum lucidum</name>
    <dbReference type="NCBI Taxonomy" id="2776706"/>
    <lineage>
        <taxon>Archaea</taxon>
        <taxon>Thermoproteota</taxon>
        <taxon>Thermoprotei</taxon>
        <taxon>Thermofilales</taxon>
        <taxon>Thermofilaceae</taxon>
        <taxon>Infirmifilum</taxon>
    </lineage>
</organism>
<proteinExistence type="predicted"/>
<dbReference type="GeneID" id="59148523"/>
<dbReference type="Proteomes" id="UP000594121">
    <property type="component" value="Chromosome"/>
</dbReference>
<dbReference type="RefSeq" id="WP_192819129.1">
    <property type="nucleotide sequence ID" value="NZ_CP062310.1"/>
</dbReference>
<dbReference type="AlphaFoldDB" id="A0A7L9FHG0"/>
<accession>A0A7L9FHG0</accession>
<protein>
    <submittedName>
        <fullName evidence="1">Uncharacterized protein</fullName>
    </submittedName>
</protein>
<evidence type="ECO:0000313" key="1">
    <source>
        <dbReference type="EMBL" id="QOJ79157.1"/>
    </source>
</evidence>
<reference evidence="1 2" key="1">
    <citation type="submission" date="2020-10" db="EMBL/GenBank/DDBJ databases">
        <title>Thermofilum lucidum 3507LT sp. nov. a novel member of Thermofilaceae family isolated from Chile hot spring, and proposal of description order Thermofilales.</title>
        <authorList>
            <person name="Zayulina K.S."/>
            <person name="Elcheninov A.G."/>
            <person name="Toshchakov S.V."/>
            <person name="Kublanov I.V."/>
        </authorList>
    </citation>
    <scope>NUCLEOTIDE SEQUENCE [LARGE SCALE GENOMIC DNA]</scope>
    <source>
        <strain evidence="1 2">3507LT</strain>
    </source>
</reference>
<dbReference type="InParanoid" id="A0A7L9FHG0"/>
<evidence type="ECO:0000313" key="2">
    <source>
        <dbReference type="Proteomes" id="UP000594121"/>
    </source>
</evidence>
<keyword evidence="2" id="KW-1185">Reference proteome</keyword>
<dbReference type="KEGG" id="thel:IG193_01465"/>
<name>A0A7L9FHG0_9CREN</name>
<sequence length="128" mass="14244">MKLSIFSVGDVVYSYGVIEFEGGEDFLGEILKREPSQLKEELEKKLNTAFTSFGFARGGLDYKGNEMPLVYLRVELEDGSDFSLEIYPGSARSFSNTDAEEHYNTVVKLLTAIQPGLKLPRARLIGLA</sequence>